<organism evidence="3 4">
    <name type="scientific">Pseudomonas fluorescens</name>
    <dbReference type="NCBI Taxonomy" id="294"/>
    <lineage>
        <taxon>Bacteria</taxon>
        <taxon>Pseudomonadati</taxon>
        <taxon>Pseudomonadota</taxon>
        <taxon>Gammaproteobacteria</taxon>
        <taxon>Pseudomonadales</taxon>
        <taxon>Pseudomonadaceae</taxon>
        <taxon>Pseudomonas</taxon>
    </lineage>
</organism>
<dbReference type="SUPFAM" id="SSF69304">
    <property type="entry name" value="Tricorn protease N-terminal domain"/>
    <property type="match status" value="1"/>
</dbReference>
<feature type="domain" description="Teneurin-like YD-shell" evidence="2">
    <location>
        <begin position="416"/>
        <end position="509"/>
    </location>
</feature>
<dbReference type="PRINTS" id="PR00394">
    <property type="entry name" value="RHSPROTEIN"/>
</dbReference>
<dbReference type="Gene3D" id="2.180.10.10">
    <property type="entry name" value="RHS repeat-associated core"/>
    <property type="match status" value="3"/>
</dbReference>
<dbReference type="PANTHER" id="PTHR32305:SF15">
    <property type="entry name" value="PROTEIN RHSA-RELATED"/>
    <property type="match status" value="1"/>
</dbReference>
<feature type="domain" description="Teneurin-like YD-shell" evidence="2">
    <location>
        <begin position="533"/>
        <end position="818"/>
    </location>
</feature>
<dbReference type="RefSeq" id="WP_139372482.1">
    <property type="nucleotide sequence ID" value="NZ_MSDF01000040.1"/>
</dbReference>
<evidence type="ECO:0000256" key="1">
    <source>
        <dbReference type="ARBA" id="ARBA00022737"/>
    </source>
</evidence>
<dbReference type="Pfam" id="PF05593">
    <property type="entry name" value="RHS_repeat"/>
    <property type="match status" value="4"/>
</dbReference>
<dbReference type="InterPro" id="IPR006530">
    <property type="entry name" value="YD"/>
</dbReference>
<dbReference type="AlphaFoldDB" id="A0A1T2Y7T5"/>
<dbReference type="OrthoDB" id="9816400at2"/>
<dbReference type="EMBL" id="MSDF01000040">
    <property type="protein sequence ID" value="OPA88158.1"/>
    <property type="molecule type" value="Genomic_DNA"/>
</dbReference>
<evidence type="ECO:0000259" key="2">
    <source>
        <dbReference type="Pfam" id="PF25023"/>
    </source>
</evidence>
<name>A0A1T2Y7T5_PSEFL</name>
<gene>
    <name evidence="3" type="ORF">BFW87_23335</name>
</gene>
<feature type="non-terminal residue" evidence="3">
    <location>
        <position position="1"/>
    </location>
</feature>
<evidence type="ECO:0000313" key="4">
    <source>
        <dbReference type="Proteomes" id="UP000190965"/>
    </source>
</evidence>
<dbReference type="InterPro" id="IPR056823">
    <property type="entry name" value="TEN-like_YD-shell"/>
</dbReference>
<dbReference type="NCBIfam" id="TIGR03696">
    <property type="entry name" value="Rhs_assc_core"/>
    <property type="match status" value="1"/>
</dbReference>
<dbReference type="InterPro" id="IPR031325">
    <property type="entry name" value="RHS_repeat"/>
</dbReference>
<dbReference type="InterPro" id="IPR022385">
    <property type="entry name" value="Rhs_assc_core"/>
</dbReference>
<accession>A0A1T2Y7T5</accession>
<comment type="caution">
    <text evidence="3">The sequence shown here is derived from an EMBL/GenBank/DDBJ whole genome shotgun (WGS) entry which is preliminary data.</text>
</comment>
<dbReference type="PANTHER" id="PTHR32305">
    <property type="match status" value="1"/>
</dbReference>
<proteinExistence type="predicted"/>
<reference evidence="3 4" key="1">
    <citation type="submission" date="2016-12" db="EMBL/GenBank/DDBJ databases">
        <title>Draft genome sequences of seven strains of Pseudomonas fluorescens that produce 4-formylaminooxyvinylglycine.</title>
        <authorList>
            <person name="Okrent R.A."/>
            <person name="Manning V.A."/>
            <person name="Trippe K.M."/>
        </authorList>
    </citation>
    <scope>NUCLEOTIDE SEQUENCE [LARGE SCALE GENOMIC DNA]</scope>
    <source>
        <strain evidence="3 4">P5A</strain>
    </source>
</reference>
<dbReference type="NCBIfam" id="TIGR01643">
    <property type="entry name" value="YD_repeat_2x"/>
    <property type="match status" value="8"/>
</dbReference>
<sequence>RIVAVDYQVHRAEGPGPFVWATEQNVVSYAYDGNGRLISATNAVGESEVYRYDDQHVILERQLAGGASFFWEWERSGKAARCVRHWASFSQMDTRYAWGEDGHVTVHNADGSKEVYVHDQRARLVQRIDPDGAEHFKSYDDKGRLTVEQDPLGAVTAYQYDEAGRLVALFSGEDEPTSYEHDNGFVSVVRRGQAVWKYERNDQGDITRKTEPDGSVTEYSYSKHGLLTAAFFPDHSCHRLIWNERGQLIKEQLPNGCERRYRYDDLGRQVTREDERGELTLYRWDAVGRLLKLTQPGGTTREYNYNPYGKITAERDELDRVTRYEYADGLHLISRRINADGSQVKYRYDNARLLLTEIENEVGETYQLDYHPNGLIQQEIAFDGQRTAYLYDLNGNLQEKTEHGDDGSQLTTRYTRDHAGRLVRKTLPDGKTVDYAYDRQGNLLGVNDGHWALAYEYDQQNRLIAEHQGWGTLRYGYDACGQLKNLRLPDNNRLIFNHKKGGHLQTVELNGSVLTTHTFEAGREHQRGQGKLLSSYQYDSHGRLFNHGICDIEGALYRRHYTYDKTGNLTRLLDTRKGDHLYQYDPLARLTRADHSQDEQERFSHTPAGNVLMHDRPGPDIVAGNRLAIQGDHHYDYDAFGNLIRERRGREHRLITEYRYDCQHRLIGITRPDGKTASYRYDPFGRRISKTVDGKTTEFFWQGDKLIAEHHADRHRSYLYEPDSFRPLALLDGFGPKDTKPYHYQLDHLGTPQELTSPDGELVWSAHYKAYGKISRLDVGKIDNPLRFQGQYFDQESGLHYNRHRYYNPDVGRYLTPDPMKLAGGINAYQYVPNPTGWVDPLGLSTCPGENGCKPDAAVDGTTEKAKAYENEPFVPSASRRPTDFGSEEKLANHYEKHGAEFKSKTSHEYLLTARHVVDKGIPVHYSYRGGPRTGYVLLLGSNRSGQAKFAFAGTNQDRQITTLHTKSGKDFWRTINGNAADKTIRPHTE</sequence>
<dbReference type="InterPro" id="IPR050708">
    <property type="entry name" value="T6SS_VgrG/RHS"/>
</dbReference>
<dbReference type="Pfam" id="PF25023">
    <property type="entry name" value="TEN_YD-shell"/>
    <property type="match status" value="2"/>
</dbReference>
<evidence type="ECO:0000313" key="3">
    <source>
        <dbReference type="EMBL" id="OPA88158.1"/>
    </source>
</evidence>
<dbReference type="Proteomes" id="UP000190965">
    <property type="component" value="Unassembled WGS sequence"/>
</dbReference>
<keyword evidence="1" id="KW-0677">Repeat</keyword>
<protein>
    <submittedName>
        <fullName evidence="3">Type IV secretion protein Rhs</fullName>
    </submittedName>
</protein>